<dbReference type="Proteomes" id="UP000256310">
    <property type="component" value="Unassembled WGS sequence"/>
</dbReference>
<feature type="transmembrane region" description="Helical" evidence="2">
    <location>
        <begin position="268"/>
        <end position="289"/>
    </location>
</feature>
<evidence type="ECO:0000256" key="2">
    <source>
        <dbReference type="SAM" id="Phobius"/>
    </source>
</evidence>
<comment type="caution">
    <text evidence="4">The sequence shown here is derived from an EMBL/GenBank/DDBJ whole genome shotgun (WGS) entry which is preliminary data.</text>
</comment>
<feature type="domain" description="TIR" evidence="3">
    <location>
        <begin position="1"/>
        <end position="124"/>
    </location>
</feature>
<feature type="compositionally biased region" description="Polar residues" evidence="1">
    <location>
        <begin position="492"/>
        <end position="505"/>
    </location>
</feature>
<keyword evidence="5" id="KW-1185">Reference proteome</keyword>
<proteinExistence type="predicted"/>
<dbReference type="InterPro" id="IPR000157">
    <property type="entry name" value="TIR_dom"/>
</dbReference>
<evidence type="ECO:0000313" key="4">
    <source>
        <dbReference type="EMBL" id="RED16372.1"/>
    </source>
</evidence>
<gene>
    <name evidence="4" type="ORF">DFR46_1395</name>
</gene>
<reference evidence="4 5" key="1">
    <citation type="submission" date="2018-07" db="EMBL/GenBank/DDBJ databases">
        <title>Genomic Encyclopedia of Type Strains, Phase IV (KMG-IV): sequencing the most valuable type-strain genomes for metagenomic binning, comparative biology and taxonomic classification.</title>
        <authorList>
            <person name="Goeker M."/>
        </authorList>
    </citation>
    <scope>NUCLEOTIDE SEQUENCE [LARGE SCALE GENOMIC DNA]</scope>
    <source>
        <strain evidence="4 5">DSM 26725</strain>
    </source>
</reference>
<name>A0A3D9FFN5_9SPHN</name>
<sequence>MTDVFISYKREERNRCIAIYNALLDLRLSVWFDAHIDPGTSFDREIEREVQRAKAILVLWSRRAKESDWVRAEARLGKQGNRLAAVRLDDCILPLEFASVQTVDLFETDSIRGSEEWARVTDRIGGLVGRPGLGDFVRCEQSADAGRWQSWIDRFADVPLVPVAEGRLKALHMAMPQGSGRVPGGRKIPGAESGGASSDIPVQEEEEAESDTAADVHAQRTATGAAIPAEPPRRPADSEPFEDRKNGDDRRAHIFWARAREIAERTTIWQRAAVGAALAVILLLFLWPFTGAQNDAREVAAETAGEATDETPFAIDCEAIGDPGEQIVCDSEELRALDRQTAEQFGEMREGADEQLRTMLDIAQNAMIRQRNRCETTGCARSAYEEFQEQMALAVNGEDAPLEEGEDGESAGEENVETVEEAPQETEGERRQRLAMSLARNRLSSARSYLVARGVAASDISTSIVTESLAGVSTADGVRDQQARRIEITFGPDTSAQTDRVQQRQAGAPPPPPCESGPYLIFFDWEDAGIRPDAGAVLDAVAATYQSGRCPTRILMQANLSPT</sequence>
<keyword evidence="2" id="KW-0812">Transmembrane</keyword>
<keyword evidence="2" id="KW-0472">Membrane</keyword>
<feature type="compositionally biased region" description="Acidic residues" evidence="1">
    <location>
        <begin position="400"/>
        <end position="426"/>
    </location>
</feature>
<protein>
    <submittedName>
        <fullName evidence="4">TIR domain-containing protein</fullName>
    </submittedName>
</protein>
<dbReference type="Gene3D" id="3.40.50.10140">
    <property type="entry name" value="Toll/interleukin-1 receptor homology (TIR) domain"/>
    <property type="match status" value="1"/>
</dbReference>
<dbReference type="AlphaFoldDB" id="A0A3D9FFN5"/>
<keyword evidence="2" id="KW-1133">Transmembrane helix</keyword>
<dbReference type="SUPFAM" id="SSF52200">
    <property type="entry name" value="Toll/Interleukin receptor TIR domain"/>
    <property type="match status" value="1"/>
</dbReference>
<evidence type="ECO:0000256" key="1">
    <source>
        <dbReference type="SAM" id="MobiDB-lite"/>
    </source>
</evidence>
<evidence type="ECO:0000259" key="3">
    <source>
        <dbReference type="PROSITE" id="PS50104"/>
    </source>
</evidence>
<feature type="compositionally biased region" description="Acidic residues" evidence="1">
    <location>
        <begin position="202"/>
        <end position="212"/>
    </location>
</feature>
<dbReference type="InterPro" id="IPR035897">
    <property type="entry name" value="Toll_tir_struct_dom_sf"/>
</dbReference>
<evidence type="ECO:0000313" key="5">
    <source>
        <dbReference type="Proteomes" id="UP000256310"/>
    </source>
</evidence>
<feature type="compositionally biased region" description="Basic and acidic residues" evidence="1">
    <location>
        <begin position="231"/>
        <end position="246"/>
    </location>
</feature>
<feature type="region of interest" description="Disordered" evidence="1">
    <location>
        <begin position="400"/>
        <end position="432"/>
    </location>
</feature>
<dbReference type="Pfam" id="PF13676">
    <property type="entry name" value="TIR_2"/>
    <property type="match status" value="1"/>
</dbReference>
<dbReference type="EMBL" id="QRDP01000004">
    <property type="protein sequence ID" value="RED16372.1"/>
    <property type="molecule type" value="Genomic_DNA"/>
</dbReference>
<organism evidence="4 5">
    <name type="scientific">Parasphingopyxis lamellibrachiae</name>
    <dbReference type="NCBI Taxonomy" id="680125"/>
    <lineage>
        <taxon>Bacteria</taxon>
        <taxon>Pseudomonadati</taxon>
        <taxon>Pseudomonadota</taxon>
        <taxon>Alphaproteobacteria</taxon>
        <taxon>Sphingomonadales</taxon>
        <taxon>Sphingomonadaceae</taxon>
        <taxon>Parasphingopyxis</taxon>
    </lineage>
</organism>
<dbReference type="PROSITE" id="PS50104">
    <property type="entry name" value="TIR"/>
    <property type="match status" value="1"/>
</dbReference>
<dbReference type="RefSeq" id="WP_162843416.1">
    <property type="nucleotide sequence ID" value="NZ_QRDP01000004.1"/>
</dbReference>
<dbReference type="GO" id="GO:0007165">
    <property type="term" value="P:signal transduction"/>
    <property type="evidence" value="ECO:0007669"/>
    <property type="project" value="InterPro"/>
</dbReference>
<feature type="region of interest" description="Disordered" evidence="1">
    <location>
        <begin position="491"/>
        <end position="514"/>
    </location>
</feature>
<feature type="region of interest" description="Disordered" evidence="1">
    <location>
        <begin position="175"/>
        <end position="246"/>
    </location>
</feature>
<accession>A0A3D9FFN5</accession>